<evidence type="ECO:0000256" key="5">
    <source>
        <dbReference type="ARBA" id="ARBA00022737"/>
    </source>
</evidence>
<feature type="transmembrane region" description="Helical" evidence="12">
    <location>
        <begin position="71"/>
        <end position="89"/>
    </location>
</feature>
<accession>A0A9R1VWI8</accession>
<keyword evidence="9 12" id="KW-1133">Transmembrane helix</keyword>
<evidence type="ECO:0000256" key="4">
    <source>
        <dbReference type="ARBA" id="ARBA00022692"/>
    </source>
</evidence>
<evidence type="ECO:0000256" key="12">
    <source>
        <dbReference type="RuleBase" id="RU000634"/>
    </source>
</evidence>
<evidence type="ECO:0000259" key="13">
    <source>
        <dbReference type="Pfam" id="PF14538"/>
    </source>
</evidence>
<comment type="caution">
    <text evidence="14">The sequence shown here is derived from an EMBL/GenBank/DDBJ whole genome shotgun (WGS) entry which is preliminary data.</text>
</comment>
<evidence type="ECO:0000256" key="8">
    <source>
        <dbReference type="ARBA" id="ARBA00022927"/>
    </source>
</evidence>
<protein>
    <recommendedName>
        <fullName evidence="12">ER lumen protein-retaining receptor</fullName>
    </recommendedName>
</protein>
<dbReference type="PRINTS" id="PR00660">
    <property type="entry name" value="ERLUMENR"/>
</dbReference>
<organism evidence="14 15">
    <name type="scientific">Lactuca sativa</name>
    <name type="common">Garden lettuce</name>
    <dbReference type="NCBI Taxonomy" id="4236"/>
    <lineage>
        <taxon>Eukaryota</taxon>
        <taxon>Viridiplantae</taxon>
        <taxon>Streptophyta</taxon>
        <taxon>Embryophyta</taxon>
        <taxon>Tracheophyta</taxon>
        <taxon>Spermatophyta</taxon>
        <taxon>Magnoliopsida</taxon>
        <taxon>eudicotyledons</taxon>
        <taxon>Gunneridae</taxon>
        <taxon>Pentapetalae</taxon>
        <taxon>asterids</taxon>
        <taxon>campanulids</taxon>
        <taxon>Asterales</taxon>
        <taxon>Asteraceae</taxon>
        <taxon>Cichorioideae</taxon>
        <taxon>Cichorieae</taxon>
        <taxon>Lactucinae</taxon>
        <taxon>Lactuca</taxon>
    </lineage>
</organism>
<dbReference type="GO" id="GO:0005783">
    <property type="term" value="C:endoplasmic reticulum"/>
    <property type="evidence" value="ECO:0000318"/>
    <property type="project" value="GO_Central"/>
</dbReference>
<dbReference type="GO" id="GO:0005801">
    <property type="term" value="C:cis-Golgi network"/>
    <property type="evidence" value="ECO:0000318"/>
    <property type="project" value="GO_Central"/>
</dbReference>
<keyword evidence="7" id="KW-0931">ER-Golgi transport</keyword>
<comment type="similarity">
    <text evidence="2 12">Belongs to the ERD2 family.</text>
</comment>
<dbReference type="PROSITE" id="PS00952">
    <property type="entry name" value="ER_LUMEN_RECEPTOR_2"/>
    <property type="match status" value="1"/>
</dbReference>
<proteinExistence type="inferred from homology"/>
<evidence type="ECO:0000256" key="3">
    <source>
        <dbReference type="ARBA" id="ARBA00022448"/>
    </source>
</evidence>
<dbReference type="GO" id="GO:0046923">
    <property type="term" value="F:ER retention sequence binding"/>
    <property type="evidence" value="ECO:0000318"/>
    <property type="project" value="GO_Central"/>
</dbReference>
<keyword evidence="4 12" id="KW-0812">Transmembrane</keyword>
<reference evidence="14 15" key="1">
    <citation type="journal article" date="2017" name="Nat. Commun.">
        <title>Genome assembly with in vitro proximity ligation data and whole-genome triplication in lettuce.</title>
        <authorList>
            <person name="Reyes-Chin-Wo S."/>
            <person name="Wang Z."/>
            <person name="Yang X."/>
            <person name="Kozik A."/>
            <person name="Arikit S."/>
            <person name="Song C."/>
            <person name="Xia L."/>
            <person name="Froenicke L."/>
            <person name="Lavelle D.O."/>
            <person name="Truco M.J."/>
            <person name="Xia R."/>
            <person name="Zhu S."/>
            <person name="Xu C."/>
            <person name="Xu H."/>
            <person name="Xu X."/>
            <person name="Cox K."/>
            <person name="Korf I."/>
            <person name="Meyers B.C."/>
            <person name="Michelmore R.W."/>
        </authorList>
    </citation>
    <scope>NUCLEOTIDE SEQUENCE [LARGE SCALE GENOMIC DNA]</scope>
    <source>
        <strain evidence="15">cv. Salinas</strain>
        <tissue evidence="14">Seedlings</tissue>
    </source>
</reference>
<dbReference type="GO" id="GO:0006621">
    <property type="term" value="P:protein retention in ER lumen"/>
    <property type="evidence" value="ECO:0000318"/>
    <property type="project" value="GO_Central"/>
</dbReference>
<dbReference type="Proteomes" id="UP000235145">
    <property type="component" value="Unassembled WGS sequence"/>
</dbReference>
<keyword evidence="15" id="KW-1185">Reference proteome</keyword>
<dbReference type="AlphaFoldDB" id="A0A9R1VWI8"/>
<dbReference type="InterPro" id="IPR000133">
    <property type="entry name" value="ER_ret_rcpt"/>
</dbReference>
<keyword evidence="11 12" id="KW-0675">Receptor</keyword>
<name>A0A9R1VWI8_LACSA</name>
<evidence type="ECO:0000256" key="7">
    <source>
        <dbReference type="ARBA" id="ARBA00022892"/>
    </source>
</evidence>
<keyword evidence="8 12" id="KW-0653">Protein transport</keyword>
<dbReference type="GO" id="GO:0005789">
    <property type="term" value="C:endoplasmic reticulum membrane"/>
    <property type="evidence" value="ECO:0007669"/>
    <property type="project" value="UniProtKB-SubCell"/>
</dbReference>
<keyword evidence="3 12" id="KW-0813">Transport</keyword>
<dbReference type="PANTHER" id="PTHR10585">
    <property type="entry name" value="ER LUMEN PROTEIN RETAINING RECEPTOR"/>
    <property type="match status" value="1"/>
</dbReference>
<evidence type="ECO:0000256" key="6">
    <source>
        <dbReference type="ARBA" id="ARBA00022824"/>
    </source>
</evidence>
<evidence type="ECO:0000313" key="14">
    <source>
        <dbReference type="EMBL" id="KAJ0213178.1"/>
    </source>
</evidence>
<evidence type="ECO:0000256" key="10">
    <source>
        <dbReference type="ARBA" id="ARBA00023136"/>
    </source>
</evidence>
<dbReference type="GO" id="GO:0016192">
    <property type="term" value="P:vesicle-mediated transport"/>
    <property type="evidence" value="ECO:0007669"/>
    <property type="project" value="UniProtKB-KW"/>
</dbReference>
<feature type="transmembrane region" description="Helical" evidence="12">
    <location>
        <begin position="101"/>
        <end position="120"/>
    </location>
</feature>
<dbReference type="Pfam" id="PF14538">
    <property type="entry name" value="Raptor_N"/>
    <property type="match status" value="1"/>
</dbReference>
<comment type="caution">
    <text evidence="12">Lacks conserved residue(s) required for the propagation of feature annotation.</text>
</comment>
<evidence type="ECO:0000256" key="11">
    <source>
        <dbReference type="ARBA" id="ARBA00023170"/>
    </source>
</evidence>
<evidence type="ECO:0000256" key="2">
    <source>
        <dbReference type="ARBA" id="ARBA00010120"/>
    </source>
</evidence>
<dbReference type="Pfam" id="PF00810">
    <property type="entry name" value="ER_lumen_recept"/>
    <property type="match status" value="1"/>
</dbReference>
<evidence type="ECO:0000256" key="9">
    <source>
        <dbReference type="ARBA" id="ARBA00022989"/>
    </source>
</evidence>
<dbReference type="EMBL" id="NBSK02000004">
    <property type="protein sequence ID" value="KAJ0213178.1"/>
    <property type="molecule type" value="Genomic_DNA"/>
</dbReference>
<keyword evidence="6 12" id="KW-0256">Endoplasmic reticulum</keyword>
<keyword evidence="10 12" id="KW-0472">Membrane</keyword>
<evidence type="ECO:0000256" key="1">
    <source>
        <dbReference type="ARBA" id="ARBA00004477"/>
    </source>
</evidence>
<sequence length="189" mass="21493">MYACHIKLYFAIPGLLAPIVIKKKACSGWFSFMKTGCVALVLCLNISVDPPDVIKISPCARIISRLQNVQICWAFSIYLEAVAILPQLVLLQRSGNVDNLIGQYVFFLGAYCALNILNWICRYLTQPHFNGWICKLKLFSYSYSCFSGLIQTTLYADFFYYYFIRYSTSIPILSILSFTLSIIIITQAL</sequence>
<dbReference type="InterPro" id="IPR029347">
    <property type="entry name" value="Raptor_N"/>
</dbReference>
<evidence type="ECO:0000313" key="15">
    <source>
        <dbReference type="Proteomes" id="UP000235145"/>
    </source>
</evidence>
<feature type="transmembrane region" description="Helical" evidence="12">
    <location>
        <begin position="169"/>
        <end position="188"/>
    </location>
</feature>
<dbReference type="GO" id="GO:0015031">
    <property type="term" value="P:protein transport"/>
    <property type="evidence" value="ECO:0007669"/>
    <property type="project" value="UniProtKB-KW"/>
</dbReference>
<comment type="subcellular location">
    <subcellularLocation>
        <location evidence="1 12">Endoplasmic reticulum membrane</location>
        <topology evidence="1 12">Multi-pass membrane protein</topology>
    </subcellularLocation>
</comment>
<feature type="domain" description="Raptor N-terminal CASPase-like" evidence="13">
    <location>
        <begin position="33"/>
        <end position="63"/>
    </location>
</feature>
<gene>
    <name evidence="14" type="ORF">LSAT_V11C400202200</name>
</gene>
<keyword evidence="5" id="KW-0677">Repeat</keyword>